<evidence type="ECO:0000256" key="3">
    <source>
        <dbReference type="ARBA" id="ARBA00022692"/>
    </source>
</evidence>
<evidence type="ECO:0000313" key="12">
    <source>
        <dbReference type="Proteomes" id="UP000887566"/>
    </source>
</evidence>
<keyword evidence="5" id="KW-0297">G-protein coupled receptor</keyword>
<dbReference type="SUPFAM" id="SSF81321">
    <property type="entry name" value="Family A G protein-coupled receptor-like"/>
    <property type="match status" value="1"/>
</dbReference>
<dbReference type="AlphaFoldDB" id="A0A914XI87"/>
<dbReference type="PROSITE" id="PS50262">
    <property type="entry name" value="G_PROTEIN_RECEP_F1_2"/>
    <property type="match status" value="1"/>
</dbReference>
<name>A0A914XI87_9BILA</name>
<protein>
    <submittedName>
        <fullName evidence="13">G-protein coupled receptors family 1 profile domain-containing protein</fullName>
    </submittedName>
</protein>
<dbReference type="GO" id="GO:0007218">
    <property type="term" value="P:neuropeptide signaling pathway"/>
    <property type="evidence" value="ECO:0007669"/>
    <property type="project" value="TreeGrafter"/>
</dbReference>
<reference evidence="13" key="1">
    <citation type="submission" date="2022-11" db="UniProtKB">
        <authorList>
            <consortium name="WormBaseParasite"/>
        </authorList>
    </citation>
    <scope>IDENTIFICATION</scope>
</reference>
<keyword evidence="8" id="KW-0807">Transducer</keyword>
<feature type="transmembrane region" description="Helical" evidence="10">
    <location>
        <begin position="71"/>
        <end position="93"/>
    </location>
</feature>
<dbReference type="PANTHER" id="PTHR24230">
    <property type="entry name" value="G-PROTEIN COUPLED RECEPTOR"/>
    <property type="match status" value="1"/>
</dbReference>
<dbReference type="WBParaSite" id="PSAMB.scaffold7904size6910.g30695.t1">
    <property type="protein sequence ID" value="PSAMB.scaffold7904size6910.g30695.t1"/>
    <property type="gene ID" value="PSAMB.scaffold7904size6910.g30695"/>
</dbReference>
<evidence type="ECO:0000256" key="8">
    <source>
        <dbReference type="ARBA" id="ARBA00023224"/>
    </source>
</evidence>
<feature type="transmembrane region" description="Helical" evidence="10">
    <location>
        <begin position="147"/>
        <end position="168"/>
    </location>
</feature>
<keyword evidence="7" id="KW-0675">Receptor</keyword>
<sequence>MTSDAVAGNDSLIHSSNNFHLVHTTSEIVEMAYQMIFFLFGTPINIFAFWRQYQMQRNKIETESRLIKLSLHLIVANLWVLCIYCVWRTYWFMNIVWTDGDFMCRVYSVATTFPFHLWSNMVAAIAFDMLCCITSPLASYRTGSNRVNWLIASAWIAAFLCSLPMAIFRGSIALPVDNSTEQVLYQCYPNVNYFSETLLTGFNIFHVITSFYVPLLIVVVCYTIIGASLRRQMKERRLLTQTINGKSSACLMNKCVARVSISSMGQSLVISRGESTNRLTPKIPMIKLDNCPSPPVSYPESRRGSTMSTTLGEGTTFGDRRSSCGSLVRRFSDVRFPHKRTP</sequence>
<dbReference type="Proteomes" id="UP000887566">
    <property type="component" value="Unplaced"/>
</dbReference>
<dbReference type="PRINTS" id="PR00237">
    <property type="entry name" value="GPCRRHODOPSN"/>
</dbReference>
<comment type="subcellular location">
    <subcellularLocation>
        <location evidence="1">Cell membrane</location>
        <topology evidence="1">Multi-pass membrane protein</topology>
    </subcellularLocation>
</comment>
<feature type="compositionally biased region" description="Polar residues" evidence="9">
    <location>
        <begin position="304"/>
        <end position="313"/>
    </location>
</feature>
<accession>A0A914XI87</accession>
<feature type="transmembrane region" description="Helical" evidence="10">
    <location>
        <begin position="113"/>
        <end position="135"/>
    </location>
</feature>
<evidence type="ECO:0000256" key="9">
    <source>
        <dbReference type="SAM" id="MobiDB-lite"/>
    </source>
</evidence>
<evidence type="ECO:0000256" key="10">
    <source>
        <dbReference type="SAM" id="Phobius"/>
    </source>
</evidence>
<dbReference type="GO" id="GO:0005886">
    <property type="term" value="C:plasma membrane"/>
    <property type="evidence" value="ECO:0007669"/>
    <property type="project" value="UniProtKB-SubCell"/>
</dbReference>
<dbReference type="Gene3D" id="1.20.1070.10">
    <property type="entry name" value="Rhodopsin 7-helix transmembrane proteins"/>
    <property type="match status" value="1"/>
</dbReference>
<feature type="region of interest" description="Disordered" evidence="9">
    <location>
        <begin position="293"/>
        <end position="321"/>
    </location>
</feature>
<keyword evidence="12" id="KW-1185">Reference proteome</keyword>
<dbReference type="GO" id="GO:0008528">
    <property type="term" value="F:G protein-coupled peptide receptor activity"/>
    <property type="evidence" value="ECO:0007669"/>
    <property type="project" value="TreeGrafter"/>
</dbReference>
<keyword evidence="2" id="KW-1003">Cell membrane</keyword>
<dbReference type="InterPro" id="IPR000276">
    <property type="entry name" value="GPCR_Rhodpsn"/>
</dbReference>
<feature type="domain" description="G-protein coupled receptors family 1 profile" evidence="11">
    <location>
        <begin position="41"/>
        <end position="237"/>
    </location>
</feature>
<evidence type="ECO:0000256" key="2">
    <source>
        <dbReference type="ARBA" id="ARBA00022475"/>
    </source>
</evidence>
<evidence type="ECO:0000256" key="7">
    <source>
        <dbReference type="ARBA" id="ARBA00023170"/>
    </source>
</evidence>
<dbReference type="InterPro" id="IPR017452">
    <property type="entry name" value="GPCR_Rhodpsn_7TM"/>
</dbReference>
<dbReference type="Pfam" id="PF00001">
    <property type="entry name" value="7tm_1"/>
    <property type="match status" value="1"/>
</dbReference>
<evidence type="ECO:0000256" key="1">
    <source>
        <dbReference type="ARBA" id="ARBA00004651"/>
    </source>
</evidence>
<evidence type="ECO:0000259" key="11">
    <source>
        <dbReference type="PROSITE" id="PS50262"/>
    </source>
</evidence>
<feature type="transmembrane region" description="Helical" evidence="10">
    <location>
        <begin position="31"/>
        <end position="50"/>
    </location>
</feature>
<dbReference type="PANTHER" id="PTHR24230:SF82">
    <property type="entry name" value="G-PROTEIN COUPLED RECEPTORS FAMILY 1 PROFILE DOMAIN-CONTAINING PROTEIN"/>
    <property type="match status" value="1"/>
</dbReference>
<keyword evidence="3 10" id="KW-0812">Transmembrane</keyword>
<proteinExistence type="predicted"/>
<evidence type="ECO:0000256" key="4">
    <source>
        <dbReference type="ARBA" id="ARBA00022989"/>
    </source>
</evidence>
<organism evidence="12 13">
    <name type="scientific">Plectus sambesii</name>
    <dbReference type="NCBI Taxonomy" id="2011161"/>
    <lineage>
        <taxon>Eukaryota</taxon>
        <taxon>Metazoa</taxon>
        <taxon>Ecdysozoa</taxon>
        <taxon>Nematoda</taxon>
        <taxon>Chromadorea</taxon>
        <taxon>Plectida</taxon>
        <taxon>Plectina</taxon>
        <taxon>Plectoidea</taxon>
        <taxon>Plectidae</taxon>
        <taxon>Plectus</taxon>
    </lineage>
</organism>
<keyword evidence="6 10" id="KW-0472">Membrane</keyword>
<feature type="transmembrane region" description="Helical" evidence="10">
    <location>
        <begin position="204"/>
        <end position="229"/>
    </location>
</feature>
<evidence type="ECO:0000256" key="6">
    <source>
        <dbReference type="ARBA" id="ARBA00023136"/>
    </source>
</evidence>
<evidence type="ECO:0000313" key="13">
    <source>
        <dbReference type="WBParaSite" id="PSAMB.scaffold7904size6910.g30695.t1"/>
    </source>
</evidence>
<evidence type="ECO:0000256" key="5">
    <source>
        <dbReference type="ARBA" id="ARBA00023040"/>
    </source>
</evidence>
<keyword evidence="4 10" id="KW-1133">Transmembrane helix</keyword>